<keyword evidence="9 11" id="KW-1133">Transmembrane helix</keyword>
<evidence type="ECO:0000256" key="7">
    <source>
        <dbReference type="ARBA" id="ARBA00022892"/>
    </source>
</evidence>
<evidence type="ECO:0000259" key="12">
    <source>
        <dbReference type="PROSITE" id="PS50859"/>
    </source>
</evidence>
<evidence type="ECO:0000256" key="10">
    <source>
        <dbReference type="ARBA" id="ARBA00023136"/>
    </source>
</evidence>
<keyword evidence="10 11" id="KW-0472">Membrane</keyword>
<dbReference type="GeneTree" id="ENSGT00940000159338"/>
<dbReference type="Bgee" id="ENSOCUG00000013119">
    <property type="expression patterns" value="Expressed in testis and 15 other cell types or tissues"/>
</dbReference>
<name>G1T4R7_RABIT</name>
<keyword evidence="4" id="KW-0813">Transport</keyword>
<evidence type="ECO:0000256" key="3">
    <source>
        <dbReference type="ARBA" id="ARBA00008025"/>
    </source>
</evidence>
<dbReference type="Pfam" id="PF13774">
    <property type="entry name" value="Longin"/>
    <property type="match status" value="1"/>
</dbReference>
<dbReference type="EMBL" id="AAGW02056080">
    <property type="status" value="NOT_ANNOTATED_CDS"/>
    <property type="molecule type" value="Genomic_DNA"/>
</dbReference>
<dbReference type="InParanoid" id="G1T4R7"/>
<comment type="similarity">
    <text evidence="3">Belongs to the synaptobrevin family.</text>
</comment>
<dbReference type="InterPro" id="IPR043546">
    <property type="entry name" value="Sec22a/c"/>
</dbReference>
<dbReference type="FunCoup" id="G1T4R7">
    <property type="interactions" value="565"/>
</dbReference>
<dbReference type="STRING" id="9986.ENSOCUP00000011291"/>
<dbReference type="SMR" id="G1T4R7"/>
<dbReference type="GO" id="GO:0015031">
    <property type="term" value="P:protein transport"/>
    <property type="evidence" value="ECO:0007669"/>
    <property type="project" value="UniProtKB-KW"/>
</dbReference>
<gene>
    <name evidence="13" type="primary">SEC22C</name>
</gene>
<dbReference type="eggNOG" id="KOG0862">
    <property type="taxonomic scope" value="Eukaryota"/>
</dbReference>
<organism evidence="13 14">
    <name type="scientific">Oryctolagus cuniculus</name>
    <name type="common">Rabbit</name>
    <dbReference type="NCBI Taxonomy" id="9986"/>
    <lineage>
        <taxon>Eukaryota</taxon>
        <taxon>Metazoa</taxon>
        <taxon>Chordata</taxon>
        <taxon>Craniata</taxon>
        <taxon>Vertebrata</taxon>
        <taxon>Euteleostomi</taxon>
        <taxon>Mammalia</taxon>
        <taxon>Eutheria</taxon>
        <taxon>Euarchontoglires</taxon>
        <taxon>Glires</taxon>
        <taxon>Lagomorpha</taxon>
        <taxon>Leporidae</taxon>
        <taxon>Oryctolagus</taxon>
    </lineage>
</organism>
<dbReference type="SMART" id="SM01270">
    <property type="entry name" value="Longin"/>
    <property type="match status" value="1"/>
</dbReference>
<dbReference type="InterPro" id="IPR010908">
    <property type="entry name" value="Longin_dom"/>
</dbReference>
<dbReference type="GO" id="GO:0006888">
    <property type="term" value="P:endoplasmic reticulum to Golgi vesicle-mediated transport"/>
    <property type="evidence" value="ECO:0007669"/>
    <property type="project" value="InterPro"/>
</dbReference>
<dbReference type="InterPro" id="IPR011012">
    <property type="entry name" value="Longin-like_dom_sf"/>
</dbReference>
<evidence type="ECO:0000256" key="9">
    <source>
        <dbReference type="ARBA" id="ARBA00022989"/>
    </source>
</evidence>
<reference evidence="13" key="2">
    <citation type="submission" date="2025-08" db="UniProtKB">
        <authorList>
            <consortium name="Ensembl"/>
        </authorList>
    </citation>
    <scope>IDENTIFICATION</scope>
    <source>
        <strain evidence="13">Thorbecke</strain>
    </source>
</reference>
<dbReference type="PROSITE" id="PS50859">
    <property type="entry name" value="LONGIN"/>
    <property type="match status" value="1"/>
</dbReference>
<comment type="function">
    <text evidence="1">May be involved in vesicle transport between the ER and the Golgi complex.</text>
</comment>
<evidence type="ECO:0000256" key="5">
    <source>
        <dbReference type="ARBA" id="ARBA00022692"/>
    </source>
</evidence>
<evidence type="ECO:0000313" key="14">
    <source>
        <dbReference type="Proteomes" id="UP000001811"/>
    </source>
</evidence>
<keyword evidence="7" id="KW-0931">ER-Golgi transport</keyword>
<keyword evidence="6" id="KW-0256">Endoplasmic reticulum</keyword>
<keyword evidence="5 11" id="KW-0812">Transmembrane</keyword>
<accession>G1T4R7</accession>
<dbReference type="PANTHER" id="PTHR46258">
    <property type="entry name" value="LONGIN DOMAIN-CONTAINING PROTEIN"/>
    <property type="match status" value="1"/>
</dbReference>
<dbReference type="GO" id="GO:0005789">
    <property type="term" value="C:endoplasmic reticulum membrane"/>
    <property type="evidence" value="ECO:0007669"/>
    <property type="project" value="UniProtKB-SubCell"/>
</dbReference>
<reference evidence="13 14" key="1">
    <citation type="journal article" date="2011" name="Nature">
        <title>A high-resolution map of human evolutionary constraint using 29 mammals.</title>
        <authorList>
            <person name="Lindblad-Toh K."/>
            <person name="Garber M."/>
            <person name="Zuk O."/>
            <person name="Lin M.F."/>
            <person name="Parker B.J."/>
            <person name="Washietl S."/>
            <person name="Kheradpour P."/>
            <person name="Ernst J."/>
            <person name="Jordan G."/>
            <person name="Mauceli E."/>
            <person name="Ward L.D."/>
            <person name="Lowe C.B."/>
            <person name="Holloway A.K."/>
            <person name="Clamp M."/>
            <person name="Gnerre S."/>
            <person name="Alfoldi J."/>
            <person name="Beal K."/>
            <person name="Chang J."/>
            <person name="Clawson H."/>
            <person name="Cuff J."/>
            <person name="Di Palma F."/>
            <person name="Fitzgerald S."/>
            <person name="Flicek P."/>
            <person name="Guttman M."/>
            <person name="Hubisz M.J."/>
            <person name="Jaffe D.B."/>
            <person name="Jungreis I."/>
            <person name="Kent W.J."/>
            <person name="Kostka D."/>
            <person name="Lara M."/>
            <person name="Martins A.L."/>
            <person name="Massingham T."/>
            <person name="Moltke I."/>
            <person name="Raney B.J."/>
            <person name="Rasmussen M.D."/>
            <person name="Robinson J."/>
            <person name="Stark A."/>
            <person name="Vilella A.J."/>
            <person name="Wen J."/>
            <person name="Xie X."/>
            <person name="Zody M.C."/>
            <person name="Baldwin J."/>
            <person name="Bloom T."/>
            <person name="Chin C.W."/>
            <person name="Heiman D."/>
            <person name="Nicol R."/>
            <person name="Nusbaum C."/>
            <person name="Young S."/>
            <person name="Wilkinson J."/>
            <person name="Worley K.C."/>
            <person name="Kovar C.L."/>
            <person name="Muzny D.M."/>
            <person name="Gibbs R.A."/>
            <person name="Cree A."/>
            <person name="Dihn H.H."/>
            <person name="Fowler G."/>
            <person name="Jhangiani S."/>
            <person name="Joshi V."/>
            <person name="Lee S."/>
            <person name="Lewis L.R."/>
            <person name="Nazareth L.V."/>
            <person name="Okwuonu G."/>
            <person name="Santibanez J."/>
            <person name="Warren W.C."/>
            <person name="Mardis E.R."/>
            <person name="Weinstock G.M."/>
            <person name="Wilson R.K."/>
            <person name="Delehaunty K."/>
            <person name="Dooling D."/>
            <person name="Fronik C."/>
            <person name="Fulton L."/>
            <person name="Fulton B."/>
            <person name="Graves T."/>
            <person name="Minx P."/>
            <person name="Sodergren E."/>
            <person name="Birney E."/>
            <person name="Margulies E.H."/>
            <person name="Herrero J."/>
            <person name="Green E.D."/>
            <person name="Haussler D."/>
            <person name="Siepel A."/>
            <person name="Goldman N."/>
            <person name="Pollard K.S."/>
            <person name="Pedersen J.S."/>
            <person name="Lander E.S."/>
            <person name="Kellis M."/>
        </authorList>
    </citation>
    <scope>NUCLEOTIDE SEQUENCE [LARGE SCALE GENOMIC DNA]</scope>
    <source>
        <strain evidence="13 14">Thorbecke inbred</strain>
    </source>
</reference>
<feature type="domain" description="Longin" evidence="12">
    <location>
        <begin position="138"/>
        <end position="249"/>
    </location>
</feature>
<reference evidence="13" key="3">
    <citation type="submission" date="2025-09" db="UniProtKB">
        <authorList>
            <consortium name="Ensembl"/>
        </authorList>
    </citation>
    <scope>IDENTIFICATION</scope>
    <source>
        <strain evidence="13">Thorbecke</strain>
    </source>
</reference>
<comment type="subcellular location">
    <subcellularLocation>
        <location evidence="2">Endoplasmic reticulum membrane</location>
        <topology evidence="2">Multi-pass membrane protein</topology>
    </subcellularLocation>
</comment>
<evidence type="ECO:0000256" key="11">
    <source>
        <dbReference type="SAM" id="Phobius"/>
    </source>
</evidence>
<dbReference type="SUPFAM" id="SSF64356">
    <property type="entry name" value="SNARE-like"/>
    <property type="match status" value="1"/>
</dbReference>
<evidence type="ECO:0000256" key="1">
    <source>
        <dbReference type="ARBA" id="ARBA00003595"/>
    </source>
</evidence>
<dbReference type="Ensembl" id="ENSOCUT00000013115.4">
    <property type="protein sequence ID" value="ENSOCUP00000011291.4"/>
    <property type="gene ID" value="ENSOCUG00000013119.4"/>
</dbReference>
<keyword evidence="8" id="KW-0653">Protein transport</keyword>
<dbReference type="Pfam" id="PF25970">
    <property type="entry name" value="SEC22a_C"/>
    <property type="match status" value="1"/>
</dbReference>
<dbReference type="HOGENOM" id="CLU_054453_0_0_1"/>
<feature type="transmembrane region" description="Helical" evidence="11">
    <location>
        <begin position="354"/>
        <end position="372"/>
    </location>
</feature>
<evidence type="ECO:0000256" key="2">
    <source>
        <dbReference type="ARBA" id="ARBA00004477"/>
    </source>
</evidence>
<keyword evidence="14" id="KW-1185">Reference proteome</keyword>
<protein>
    <submittedName>
        <fullName evidence="13">SEC22 homolog C, vesicle trafficking protein</fullName>
    </submittedName>
</protein>
<dbReference type="PaxDb" id="9986-ENSOCUP00000011291"/>
<sequence length="433" mass="48221">MTSSSHLWGLSHHREEWLCVRHLQKFGRTCSLGWHFCLLLPLLPGLSHRLRAPPPSSISLQMRKEPQHCSAPTSLGAWGARVTAPTPCSFGARPFLSLRAGCVLPPSLTSDASFAAFSLILVPSCLLPRTMSMIFSATVVRVRDGLPLSASTDFYHTQDFVECRKRLKTLAQRLAQCPARGSTESCDFSIHFSSSGDVACMAICSRQCPAAMAFCFLETLWWEFTASYDTTCIGLASRPYAFLEFDSIIQKMKWHFNYVSSSQIKSSMEKIQEELEVQPPVILTLEDTDMANGVMNGHTPVHSEPAPNVRMEPVTALGILSLVLNIMCAALNLIRGVHLAEHSLQVAHEEIGNILAFLIPFVACICQCYLYLFYSPARTMKVVLMLLFICLGNVYLHGLRNLWQILFHIGVAFLSSYQILSRQLQEKQSDCGV</sequence>
<feature type="transmembrane region" description="Helical" evidence="11">
    <location>
        <begin position="314"/>
        <end position="334"/>
    </location>
</feature>
<dbReference type="Proteomes" id="UP000001811">
    <property type="component" value="Chromosome 9"/>
</dbReference>
<feature type="transmembrane region" description="Helical" evidence="11">
    <location>
        <begin position="379"/>
        <end position="396"/>
    </location>
</feature>
<dbReference type="PANTHER" id="PTHR46258:SF2">
    <property type="entry name" value="VESICLE-TRAFFICKING PROTEIN SEC22C"/>
    <property type="match status" value="1"/>
</dbReference>
<evidence type="ECO:0000256" key="4">
    <source>
        <dbReference type="ARBA" id="ARBA00022448"/>
    </source>
</evidence>
<dbReference type="InterPro" id="IPR059071">
    <property type="entry name" value="SEC22a-c_C"/>
</dbReference>
<dbReference type="Gene3D" id="3.30.450.50">
    <property type="entry name" value="Longin domain"/>
    <property type="match status" value="1"/>
</dbReference>
<dbReference type="AlphaFoldDB" id="G1T4R7"/>
<dbReference type="CDD" id="cd14824">
    <property type="entry name" value="Longin"/>
    <property type="match status" value="1"/>
</dbReference>
<proteinExistence type="inferred from homology"/>
<evidence type="ECO:0000256" key="8">
    <source>
        <dbReference type="ARBA" id="ARBA00022927"/>
    </source>
</evidence>
<evidence type="ECO:0000256" key="6">
    <source>
        <dbReference type="ARBA" id="ARBA00022824"/>
    </source>
</evidence>
<evidence type="ECO:0000313" key="13">
    <source>
        <dbReference type="Ensembl" id="ENSOCUP00000011291.4"/>
    </source>
</evidence>